<proteinExistence type="predicted"/>
<reference evidence="1 2" key="1">
    <citation type="journal article" date="2016" name="C (Basel)">
        <title>Selective Growth of and Electricity Production by Marine Exoelectrogenic Bacteria in Self-Aggregated Hydrogel of Microbially Reduced Graphene Oxide.</title>
        <authorList>
            <person name="Yoshida N."/>
            <person name="Goto Y."/>
            <person name="Miyata Y."/>
        </authorList>
    </citation>
    <scope>NUCLEOTIDE SEQUENCE [LARGE SCALE GENOMIC DNA]</scope>
    <source>
        <strain evidence="1 2">NIT-T3</strain>
    </source>
</reference>
<dbReference type="EMBL" id="AP024355">
    <property type="protein sequence ID" value="BCR05801.1"/>
    <property type="molecule type" value="Genomic_DNA"/>
</dbReference>
<organism evidence="1 2">
    <name type="scientific">Desulfuromonas versatilis</name>
    <dbReference type="NCBI Taxonomy" id="2802975"/>
    <lineage>
        <taxon>Bacteria</taxon>
        <taxon>Pseudomonadati</taxon>
        <taxon>Thermodesulfobacteriota</taxon>
        <taxon>Desulfuromonadia</taxon>
        <taxon>Desulfuromonadales</taxon>
        <taxon>Desulfuromonadaceae</taxon>
        <taxon>Desulfuromonas</taxon>
    </lineage>
</organism>
<accession>A0ABN6E3P6</accession>
<sequence>MTTKHKEHAANFSSDKVVGLAIPPYSLQHPSQDPLEAAQRLVLQGTKVCSSSVRGVWRRHNLLTKQERLLPLEKSMREQSLELSDEQIKRLERLSPELLERHIETKHTGDLVAVDTFLVCTLKGVGRIYLLSG</sequence>
<gene>
    <name evidence="1" type="ORF">DESUT3_28700</name>
</gene>
<evidence type="ECO:0000313" key="1">
    <source>
        <dbReference type="EMBL" id="BCR05801.1"/>
    </source>
</evidence>
<evidence type="ECO:0000313" key="2">
    <source>
        <dbReference type="Proteomes" id="UP001319827"/>
    </source>
</evidence>
<dbReference type="Proteomes" id="UP001319827">
    <property type="component" value="Chromosome"/>
</dbReference>
<keyword evidence="2" id="KW-1185">Reference proteome</keyword>
<evidence type="ECO:0008006" key="3">
    <source>
        <dbReference type="Google" id="ProtNLM"/>
    </source>
</evidence>
<protein>
    <recommendedName>
        <fullName evidence="3">Transposase</fullName>
    </recommendedName>
</protein>
<name>A0ABN6E3P6_9BACT</name>
<reference evidence="1 2" key="2">
    <citation type="journal article" date="2021" name="Int. J. Syst. Evol. Microbiol.">
        <title>Isolation and Polyphasic Characterization of Desulfuromonas versatilis sp. Nov., an Electrogenic Bacteria Capable of Versatile Metabolism Isolated from a Graphene Oxide-Reducing Enrichment Culture.</title>
        <authorList>
            <person name="Xie L."/>
            <person name="Yoshida N."/>
            <person name="Ishii S."/>
            <person name="Meng L."/>
        </authorList>
    </citation>
    <scope>NUCLEOTIDE SEQUENCE [LARGE SCALE GENOMIC DNA]</scope>
    <source>
        <strain evidence="1 2">NIT-T3</strain>
    </source>
</reference>